<name>A0A4P5P7S7_9ENTE</name>
<gene>
    <name evidence="4" type="ORF">NRIC_17710</name>
</gene>
<dbReference type="EMBL" id="BJCC01000013">
    <property type="protein sequence ID" value="GCF93880.1"/>
    <property type="molecule type" value="Genomic_DNA"/>
</dbReference>
<feature type="region of interest" description="Disordered" evidence="1">
    <location>
        <begin position="164"/>
        <end position="200"/>
    </location>
</feature>
<evidence type="ECO:0000313" key="4">
    <source>
        <dbReference type="EMBL" id="GCF93880.1"/>
    </source>
</evidence>
<evidence type="ECO:0000313" key="5">
    <source>
        <dbReference type="Proteomes" id="UP000290567"/>
    </source>
</evidence>
<dbReference type="RefSeq" id="WP_146622315.1">
    <property type="nucleotide sequence ID" value="NZ_BJCC01000013.1"/>
</dbReference>
<keyword evidence="2" id="KW-1133">Transmembrane helix</keyword>
<comment type="caution">
    <text evidence="4">The sequence shown here is derived from an EMBL/GenBank/DDBJ whole genome shotgun (WGS) entry which is preliminary data.</text>
</comment>
<dbReference type="Gene3D" id="2.60.40.10">
    <property type="entry name" value="Immunoglobulins"/>
    <property type="match status" value="1"/>
</dbReference>
<dbReference type="OrthoDB" id="9804660at2"/>
<keyword evidence="2" id="KW-0812">Transmembrane</keyword>
<accession>A0A4P5P7S7</accession>
<sequence>MKKKLSIIGTIIFLAGILLPIFQPVLTAMAEEMQPKLLTVYHNGKKVKDDEEIEVAAVNQMQLKATGDFTLTIPENDDYEFSLLSDEEQTDVLDQVKKKDKVSFDVRYDEETGYQLEFKKGMTLYFNVTLLNESAVINGTASFAPEKIPDAELTLIQFVKPKETKTSSDKKEKTSETEKKASEEAKGSETKKESEEPKESKKEIVFYKDDKLIDKKKKVTIEEGEEYNPSENVTAKTKDGSEEYPVEVEVKKDGKTLTLEGENFVPEEKTNYSIQYRAMDGNEAIATMGIGVQVSNGSVNVSLEWVTGNPSYISNQDYIVGQTGSGVTAIPYRVNISTTGQMYEPGQLELRLPASQFQFSDSTGVSGALGWNTRHISLLPYAQVTTQTFGYEISADNQTLIIKNVNKITGTIQESFEISTVLNSANRSATGVPQRVRARHIVHGTNAKLKFDVTDYTQTTPAKKDFSTNELKLTLKTEFAKPKTTKSSRNFDPYNEWDTSIYGNRPTDFNKYYWIRYTISEQDIVNSGKRLQIRFQDSISKEPSGGSQTQLTTAQLNQLKIITNFDYYNSSLSTSYKDFYEEDDGGLDSKSISSNAIKWQVNQNRGFNQFKNATLSIINDFVFLVGYPKANYKTTDKIYNKITTQYYDADDKTTYYDTNTAQTSTTLKDYSFAYPPGAIVGANKVINSKYGLSDRPNFYTDSGIVNRDLVVNLLQSGTEVEMRTASLYYTVNHPNGNDNPFAMTMYDDNMTWKANDTSTVKMTHEDYYFKQINLLSETVMPNKVNNTNQDNGVPLPNLRLEYQDDNSGVWKKHPTLITPNVYKNRGVNPDGSTYDIYSWGELDASNKIVMRMLKMSDFGIKPYRFRFVTVNDAGTKAGVYGRVDVKMEANISIYGVNPNDNKQTQLEKWIAAGNDTSTIQLFNFLGYEAESKGSGNTWTVLNPDDQNNNTRLESDIQEYGHYLYRKEGNAILQSTSPTSKMRKTAKQVNNVAEKRNDITWTIDWVEGYDGTNSDATLKELIDNGILNIPLREKIVIYDLIPAGHSFQSVDELYYRDQKLNNSQYTSAIVSNNYNNSGRQLIQITIDGKSITNKSGMTAFTEVQPNGLKIRGNNFSLQYKTQVTWADRLIANENFSSSNRNSVTVSLFDDKNKAQVMMDGGKTRTEVNNELKTSSGLDNSGLGYVPSVGTGNTNIKNSMNDYGAIEITGETAVQAGLTKYVKGNRPESGFSESDHSVHTADGTYQYRLDYIADAADGAGNYVKDVVLFDKIERVETPNSQGYTQGWRGVVDSIDLSYARSLGIDAKVYVSMLTSKEPFAPGGGAFTDSGWTKWENVAESGKQNIQMIAIDLSKKIGGGDYVFTKNEYVNITINMKMPTNFPTQPKAYNVPWLSATKYTSNQPSKELTEATYTDFELTRNYDLKIVKQDLQTPSKKLNGVVFEIEYPDGTKKNHTTSGGTSPNFLGEINLSSLDPGTYKLREKSTIAGYELLAETYTFTIKNDGTITHQTDSAYWKYNKSDNQITLTVNNRRKFTLPITGGPGGISLLLLLAIAVVVGTGWYLKKYRFQLDGIE</sequence>
<protein>
    <recommendedName>
        <fullName evidence="3">SpaA-like prealbumin fold domain-containing protein</fullName>
    </recommendedName>
</protein>
<dbReference type="InterPro" id="IPR041033">
    <property type="entry name" value="SpaA_PFL_dom_1"/>
</dbReference>
<keyword evidence="5" id="KW-1185">Reference proteome</keyword>
<dbReference type="InterPro" id="IPR013783">
    <property type="entry name" value="Ig-like_fold"/>
</dbReference>
<feature type="domain" description="SpaA-like prealbumin fold" evidence="3">
    <location>
        <begin position="1421"/>
        <end position="1508"/>
    </location>
</feature>
<evidence type="ECO:0000259" key="3">
    <source>
        <dbReference type="Pfam" id="PF17802"/>
    </source>
</evidence>
<reference evidence="5" key="1">
    <citation type="submission" date="2019-02" db="EMBL/GenBank/DDBJ databases">
        <title>Draft genome sequence of Enterococcus sp. Gos25-1.</title>
        <authorList>
            <person name="Tanaka N."/>
            <person name="Shiwa Y."/>
            <person name="Fujita N."/>
        </authorList>
    </citation>
    <scope>NUCLEOTIDE SEQUENCE [LARGE SCALE GENOMIC DNA]</scope>
    <source>
        <strain evidence="5">Gos25-1</strain>
    </source>
</reference>
<feature type="transmembrane region" description="Helical" evidence="2">
    <location>
        <begin position="1541"/>
        <end position="1561"/>
    </location>
</feature>
<organism evidence="4 5">
    <name type="scientific">Enterococcus florum</name>
    <dbReference type="NCBI Taxonomy" id="2480627"/>
    <lineage>
        <taxon>Bacteria</taxon>
        <taxon>Bacillati</taxon>
        <taxon>Bacillota</taxon>
        <taxon>Bacilli</taxon>
        <taxon>Lactobacillales</taxon>
        <taxon>Enterococcaceae</taxon>
        <taxon>Enterococcus</taxon>
    </lineage>
</organism>
<keyword evidence="2" id="KW-0472">Membrane</keyword>
<proteinExistence type="predicted"/>
<dbReference type="Proteomes" id="UP000290567">
    <property type="component" value="Unassembled WGS sequence"/>
</dbReference>
<dbReference type="Pfam" id="PF17802">
    <property type="entry name" value="SpaA"/>
    <property type="match status" value="1"/>
</dbReference>
<evidence type="ECO:0000256" key="1">
    <source>
        <dbReference type="SAM" id="MobiDB-lite"/>
    </source>
</evidence>
<evidence type="ECO:0000256" key="2">
    <source>
        <dbReference type="SAM" id="Phobius"/>
    </source>
</evidence>